<evidence type="ECO:0000313" key="9">
    <source>
        <dbReference type="EMBL" id="PZX13428.1"/>
    </source>
</evidence>
<dbReference type="PANTHER" id="PTHR30026">
    <property type="entry name" value="OUTER MEMBRANE PROTEIN TOLC"/>
    <property type="match status" value="1"/>
</dbReference>
<evidence type="ECO:0000256" key="1">
    <source>
        <dbReference type="ARBA" id="ARBA00004442"/>
    </source>
</evidence>
<accession>A0A2W7N004</accession>
<dbReference type="Proteomes" id="UP000249239">
    <property type="component" value="Unassembled WGS sequence"/>
</dbReference>
<dbReference type="AlphaFoldDB" id="A0A2W7N004"/>
<evidence type="ECO:0000256" key="7">
    <source>
        <dbReference type="ARBA" id="ARBA00023237"/>
    </source>
</evidence>
<feature type="chain" id="PRO_5016093928" evidence="8">
    <location>
        <begin position="21"/>
        <end position="509"/>
    </location>
</feature>
<comment type="subcellular location">
    <subcellularLocation>
        <location evidence="1">Cell outer membrane</location>
    </subcellularLocation>
</comment>
<keyword evidence="3" id="KW-0813">Transport</keyword>
<keyword evidence="7" id="KW-0998">Cell outer membrane</keyword>
<keyword evidence="10" id="KW-1185">Reference proteome</keyword>
<dbReference type="GO" id="GO:0009279">
    <property type="term" value="C:cell outer membrane"/>
    <property type="evidence" value="ECO:0007669"/>
    <property type="project" value="UniProtKB-SubCell"/>
</dbReference>
<feature type="signal peptide" evidence="8">
    <location>
        <begin position="1"/>
        <end position="20"/>
    </location>
</feature>
<evidence type="ECO:0000256" key="8">
    <source>
        <dbReference type="SAM" id="SignalP"/>
    </source>
</evidence>
<evidence type="ECO:0000256" key="6">
    <source>
        <dbReference type="ARBA" id="ARBA00023136"/>
    </source>
</evidence>
<protein>
    <submittedName>
        <fullName evidence="9">Outer membrane protein TolC</fullName>
    </submittedName>
</protein>
<organism evidence="9 10">
    <name type="scientific">Breznakibacter xylanolyticus</name>
    <dbReference type="NCBI Taxonomy" id="990"/>
    <lineage>
        <taxon>Bacteria</taxon>
        <taxon>Pseudomonadati</taxon>
        <taxon>Bacteroidota</taxon>
        <taxon>Bacteroidia</taxon>
        <taxon>Marinilabiliales</taxon>
        <taxon>Marinilabiliaceae</taxon>
        <taxon>Breznakibacter</taxon>
    </lineage>
</organism>
<reference evidence="9 10" key="1">
    <citation type="submission" date="2018-06" db="EMBL/GenBank/DDBJ databases">
        <title>Genomic Encyclopedia of Archaeal and Bacterial Type Strains, Phase II (KMG-II): from individual species to whole genera.</title>
        <authorList>
            <person name="Goeker M."/>
        </authorList>
    </citation>
    <scope>NUCLEOTIDE SEQUENCE [LARGE SCALE GENOMIC DNA]</scope>
    <source>
        <strain evidence="9 10">DSM 6779</strain>
    </source>
</reference>
<keyword evidence="5" id="KW-0812">Transmembrane</keyword>
<dbReference type="InterPro" id="IPR051906">
    <property type="entry name" value="TolC-like"/>
</dbReference>
<dbReference type="RefSeq" id="WP_111446523.1">
    <property type="nucleotide sequence ID" value="NZ_QKZK01000026.1"/>
</dbReference>
<dbReference type="GO" id="GO:1990281">
    <property type="term" value="C:efflux pump complex"/>
    <property type="evidence" value="ECO:0007669"/>
    <property type="project" value="TreeGrafter"/>
</dbReference>
<dbReference type="OrthoDB" id="940457at2"/>
<dbReference type="Gene3D" id="1.20.1600.10">
    <property type="entry name" value="Outer membrane efflux proteins (OEP)"/>
    <property type="match status" value="1"/>
</dbReference>
<evidence type="ECO:0000313" key="10">
    <source>
        <dbReference type="Proteomes" id="UP000249239"/>
    </source>
</evidence>
<evidence type="ECO:0000256" key="4">
    <source>
        <dbReference type="ARBA" id="ARBA00022452"/>
    </source>
</evidence>
<evidence type="ECO:0000256" key="3">
    <source>
        <dbReference type="ARBA" id="ARBA00022448"/>
    </source>
</evidence>
<keyword evidence="4" id="KW-1134">Transmembrane beta strand</keyword>
<dbReference type="EMBL" id="QKZK01000026">
    <property type="protein sequence ID" value="PZX13428.1"/>
    <property type="molecule type" value="Genomic_DNA"/>
</dbReference>
<gene>
    <name evidence="9" type="ORF">LX69_02684</name>
</gene>
<keyword evidence="6" id="KW-0472">Membrane</keyword>
<dbReference type="GO" id="GO:0015288">
    <property type="term" value="F:porin activity"/>
    <property type="evidence" value="ECO:0007669"/>
    <property type="project" value="TreeGrafter"/>
</dbReference>
<comment type="similarity">
    <text evidence="2">Belongs to the outer membrane factor (OMF) (TC 1.B.17) family.</text>
</comment>
<dbReference type="InterPro" id="IPR003423">
    <property type="entry name" value="OMP_efflux"/>
</dbReference>
<evidence type="ECO:0000256" key="2">
    <source>
        <dbReference type="ARBA" id="ARBA00007613"/>
    </source>
</evidence>
<dbReference type="SUPFAM" id="SSF56954">
    <property type="entry name" value="Outer membrane efflux proteins (OEP)"/>
    <property type="match status" value="1"/>
</dbReference>
<keyword evidence="8" id="KW-0732">Signal</keyword>
<dbReference type="PANTHER" id="PTHR30026:SF20">
    <property type="entry name" value="OUTER MEMBRANE PROTEIN TOLC"/>
    <property type="match status" value="1"/>
</dbReference>
<proteinExistence type="inferred from homology"/>
<evidence type="ECO:0000256" key="5">
    <source>
        <dbReference type="ARBA" id="ARBA00022692"/>
    </source>
</evidence>
<comment type="caution">
    <text evidence="9">The sequence shown here is derived from an EMBL/GenBank/DDBJ whole genome shotgun (WGS) entry which is preliminary data.</text>
</comment>
<dbReference type="Pfam" id="PF02321">
    <property type="entry name" value="OEP"/>
    <property type="match status" value="1"/>
</dbReference>
<name>A0A2W7N004_9BACT</name>
<sequence length="509" mass="57778">MKKITSSIITLSLLATLAWGQPAAIKLSLKEALELAQKQSLQSFLNKHNYMAQYWSFKSFRADYLPSVSLTTTPISYANSANLRYNSATRQDEYIRTENLSSYLSMNVSQKVALTGGTVYVESALNRIENFGSPNYIQFASNPYLIGYRQELFGYNAMKWERLIAPMQFEKSKKEFVEATETVNIQATQLFFQLVRAEAAVDIAQTNRTNTTRLLDVATKRFELGTVSREELLDLRLTNNNAEISLREALMNLRSAREDLLNYLMLPVEALLTTDIPNVLGSDSINTALALNKALANNPLPVGLEQNLLESRRDVAQTRSAQRFQANMNLSYGINKTNGNVSFDPQQGTYVPTNGQLNKVYQPDFDSYQQVAVTISIPILDWGKGKGKIEMARSRQQVAEISAHKTRQQFEQNVITRSVIFNLQKDKVAFAAVSDTLAQSSYELTMTRFNNGKTDVLKLNAAQQAKDNARLQYLNTLAEYWNQYYMIRKLTLYDFENNKDIELNDYLNQ</sequence>
<dbReference type="GO" id="GO:0015562">
    <property type="term" value="F:efflux transmembrane transporter activity"/>
    <property type="evidence" value="ECO:0007669"/>
    <property type="project" value="InterPro"/>
</dbReference>